<comment type="subcellular location">
    <subcellularLocation>
        <location evidence="1">Cell outer membrane</location>
        <topology evidence="1">Multi-pass membrane protein</topology>
    </subcellularLocation>
</comment>
<evidence type="ECO:0000256" key="5">
    <source>
        <dbReference type="ARBA" id="ARBA00023077"/>
    </source>
</evidence>
<feature type="domain" description="TonB-dependent receptor-like beta-barrel" evidence="9">
    <location>
        <begin position="243"/>
        <end position="627"/>
    </location>
</feature>
<organism evidence="11">
    <name type="scientific">marine metagenome</name>
    <dbReference type="NCBI Taxonomy" id="408172"/>
    <lineage>
        <taxon>unclassified sequences</taxon>
        <taxon>metagenomes</taxon>
        <taxon>ecological metagenomes</taxon>
    </lineage>
</organism>
<dbReference type="PANTHER" id="PTHR30069:SF29">
    <property type="entry name" value="HEMOGLOBIN AND HEMOGLOBIN-HAPTOGLOBIN-BINDING PROTEIN 1-RELATED"/>
    <property type="match status" value="1"/>
</dbReference>
<evidence type="ECO:0000256" key="3">
    <source>
        <dbReference type="ARBA" id="ARBA00022692"/>
    </source>
</evidence>
<keyword evidence="2" id="KW-0813">Transport</keyword>
<keyword evidence="4" id="KW-0732">Signal</keyword>
<reference evidence="11" key="1">
    <citation type="submission" date="2018-05" db="EMBL/GenBank/DDBJ databases">
        <authorList>
            <person name="Lanie J.A."/>
            <person name="Ng W.-L."/>
            <person name="Kazmierczak K.M."/>
            <person name="Andrzejewski T.M."/>
            <person name="Davidsen T.M."/>
            <person name="Wayne K.J."/>
            <person name="Tettelin H."/>
            <person name="Glass J.I."/>
            <person name="Rusch D."/>
            <person name="Podicherti R."/>
            <person name="Tsui H.-C.T."/>
            <person name="Winkler M.E."/>
        </authorList>
    </citation>
    <scope>NUCLEOTIDE SEQUENCE</scope>
</reference>
<evidence type="ECO:0000256" key="6">
    <source>
        <dbReference type="ARBA" id="ARBA00023136"/>
    </source>
</evidence>
<dbReference type="Pfam" id="PF07715">
    <property type="entry name" value="Plug"/>
    <property type="match status" value="1"/>
</dbReference>
<evidence type="ECO:0008006" key="12">
    <source>
        <dbReference type="Google" id="ProtNLM"/>
    </source>
</evidence>
<proteinExistence type="predicted"/>
<evidence type="ECO:0000256" key="7">
    <source>
        <dbReference type="ARBA" id="ARBA00023170"/>
    </source>
</evidence>
<dbReference type="Gene3D" id="2.40.170.20">
    <property type="entry name" value="TonB-dependent receptor, beta-barrel domain"/>
    <property type="match status" value="1"/>
</dbReference>
<gene>
    <name evidence="11" type="ORF">METZ01_LOCUS130029</name>
</gene>
<dbReference type="SUPFAM" id="SSF56935">
    <property type="entry name" value="Porins"/>
    <property type="match status" value="1"/>
</dbReference>
<dbReference type="InterPro" id="IPR039426">
    <property type="entry name" value="TonB-dep_rcpt-like"/>
</dbReference>
<evidence type="ECO:0000256" key="4">
    <source>
        <dbReference type="ARBA" id="ARBA00022729"/>
    </source>
</evidence>
<keyword evidence="3" id="KW-0812">Transmembrane</keyword>
<evidence type="ECO:0000256" key="1">
    <source>
        <dbReference type="ARBA" id="ARBA00004571"/>
    </source>
</evidence>
<dbReference type="GO" id="GO:0044718">
    <property type="term" value="P:siderophore transmembrane transport"/>
    <property type="evidence" value="ECO:0007669"/>
    <property type="project" value="TreeGrafter"/>
</dbReference>
<evidence type="ECO:0000259" key="10">
    <source>
        <dbReference type="Pfam" id="PF07715"/>
    </source>
</evidence>
<dbReference type="InterPro" id="IPR012910">
    <property type="entry name" value="Plug_dom"/>
</dbReference>
<dbReference type="Pfam" id="PF00593">
    <property type="entry name" value="TonB_dep_Rec_b-barrel"/>
    <property type="match status" value="1"/>
</dbReference>
<dbReference type="GO" id="GO:0009279">
    <property type="term" value="C:cell outer membrane"/>
    <property type="evidence" value="ECO:0007669"/>
    <property type="project" value="UniProtKB-SubCell"/>
</dbReference>
<dbReference type="GO" id="GO:0015344">
    <property type="term" value="F:siderophore uptake transmembrane transporter activity"/>
    <property type="evidence" value="ECO:0007669"/>
    <property type="project" value="TreeGrafter"/>
</dbReference>
<dbReference type="InterPro" id="IPR000531">
    <property type="entry name" value="Beta-barrel_TonB"/>
</dbReference>
<dbReference type="AlphaFoldDB" id="A0A381YJL2"/>
<evidence type="ECO:0000256" key="2">
    <source>
        <dbReference type="ARBA" id="ARBA00022448"/>
    </source>
</evidence>
<evidence type="ECO:0000256" key="8">
    <source>
        <dbReference type="ARBA" id="ARBA00023237"/>
    </source>
</evidence>
<dbReference type="Gene3D" id="2.170.130.10">
    <property type="entry name" value="TonB-dependent receptor, plug domain"/>
    <property type="match status" value="1"/>
</dbReference>
<accession>A0A381YJL2</accession>
<name>A0A381YJL2_9ZZZZ</name>
<protein>
    <recommendedName>
        <fullName evidence="12">TonB-dependent receptor plug domain-containing protein</fullName>
    </recommendedName>
</protein>
<dbReference type="EMBL" id="UINC01018383">
    <property type="protein sequence ID" value="SVA77175.1"/>
    <property type="molecule type" value="Genomic_DNA"/>
</dbReference>
<dbReference type="InterPro" id="IPR037066">
    <property type="entry name" value="Plug_dom_sf"/>
</dbReference>
<keyword evidence="8" id="KW-0998">Cell outer membrane</keyword>
<sequence length="654" mass="73930">MNKALSILGLFFVICIPNLNAEDIEEIVLVAKKTENRALQPTIILEKDNLEKKRFLALTDIFHGLPTVGIRTNSRGEAVLRLRGSSERQTAIYLDGAPLSIPWDGRANLGILPAGMVDRVQIIQSAAPIEFGSGAMLGAVEISTPSSCQKLICRYQSGFGNHGMQTHDVFGGANIDDFSIAFAGNYRAYDGIPIANKKTIPFAPTSGKKQKNTDLDSKTFWGALGYKNEANVFKLSLLSVNSSYGIAPAGHINPTVKLPRYWRYPDWDLTQLTLNTNHSFENGFSLRTTLWHQDFSQTINQYTDINYQEIDQEEKDKDRTFGMRIVLDGNWKGIGSRVVGNMQSTLHQQMDTTFSPLVNGEKKDFQQDLYSFGWEIDKALYENINVSLGISYDQSKTPKTGGNEPQKDLSEWAGNVVMQWKIQPNFIISATVGKRTRPPTLRESYDTSLGKFLLNPMLREETATLSDITFEWFPENYPIKFSLTPWATKIDDALSRRIVIVDSLALDQRYNLKGSKGRGLDVFADWDPSEIMHFEIGASWQTFKAERNDNNEIPEILRRPKYQLSFVMDYILRNNISSRLLIQRIGKALDKDITGEIATLEASTEIDLKLFYQRDRNWTFYSEINNLTNAVVLPQLGLPSRGRMVIFGVKYSMQ</sequence>
<keyword evidence="7" id="KW-0675">Receptor</keyword>
<evidence type="ECO:0000259" key="9">
    <source>
        <dbReference type="Pfam" id="PF00593"/>
    </source>
</evidence>
<evidence type="ECO:0000313" key="11">
    <source>
        <dbReference type="EMBL" id="SVA77175.1"/>
    </source>
</evidence>
<dbReference type="InterPro" id="IPR036942">
    <property type="entry name" value="Beta-barrel_TonB_sf"/>
</dbReference>
<keyword evidence="5" id="KW-0798">TonB box</keyword>
<feature type="domain" description="TonB-dependent receptor plug" evidence="10">
    <location>
        <begin position="39"/>
        <end position="138"/>
    </location>
</feature>
<dbReference type="PANTHER" id="PTHR30069">
    <property type="entry name" value="TONB-DEPENDENT OUTER MEMBRANE RECEPTOR"/>
    <property type="match status" value="1"/>
</dbReference>
<keyword evidence="6" id="KW-0472">Membrane</keyword>